<sequence>MQENKIQTGNTKQVLLSKKNCHRALKVVNIANPEQGEWLFNWRGKKLSDNLMRCDYTHTAVRISDNEAVVINDKDLGLWSVVEWKYEVNLEEFWKCACDAFYATSFSPEERGSYHIRMYEEELNDDIKTMPEEERERYIAKYKEWVQILFNKHSRIMSAMITGPARFPSRRNEKMNNYYDNAVNEFRAWREKALKSIARRIEEAKPKEQKVEEEWTRLKRSIYSSASTIKGINDGTERGYNKALFVSSIYGKVETYAKCGDLTIVEKAIAYVRELNKQSSIITERHKFFKLAEMAKAVCEAQEVRLNKEDTEILFDGGRVIKNYSENRVQIVFDTKPQPDVISNLKHNGFRWSPRFSAWQRQLTNNAYYAVSRVIPITIEQLMKGENK</sequence>
<proteinExistence type="predicted"/>
<dbReference type="Proteomes" id="UP000463337">
    <property type="component" value="Unassembled WGS sequence"/>
</dbReference>
<gene>
    <name evidence="1" type="ORF">GKD59_08410</name>
</gene>
<dbReference type="RefSeq" id="WP_122246660.1">
    <property type="nucleotide sequence ID" value="NZ_QSIP01000005.1"/>
</dbReference>
<accession>A0A5Q8BEU7</accession>
<dbReference type="EMBL" id="WKLT01000006">
    <property type="protein sequence ID" value="MRY57931.1"/>
    <property type="molecule type" value="Genomic_DNA"/>
</dbReference>
<evidence type="ECO:0008006" key="3">
    <source>
        <dbReference type="Google" id="ProtNLM"/>
    </source>
</evidence>
<evidence type="ECO:0000313" key="2">
    <source>
        <dbReference type="Proteomes" id="UP000463337"/>
    </source>
</evidence>
<dbReference type="AlphaFoldDB" id="A0A5Q8BEU7"/>
<organism evidence="1 2">
    <name type="scientific">Parabacteroides distasonis</name>
    <dbReference type="NCBI Taxonomy" id="823"/>
    <lineage>
        <taxon>Bacteria</taxon>
        <taxon>Pseudomonadati</taxon>
        <taxon>Bacteroidota</taxon>
        <taxon>Bacteroidia</taxon>
        <taxon>Bacteroidales</taxon>
        <taxon>Tannerellaceae</taxon>
        <taxon>Parabacteroides</taxon>
    </lineage>
</organism>
<name>A0A5Q8BEU7_PARDI</name>
<comment type="caution">
    <text evidence="1">The sequence shown here is derived from an EMBL/GenBank/DDBJ whole genome shotgun (WGS) entry which is preliminary data.</text>
</comment>
<protein>
    <recommendedName>
        <fullName evidence="3">DUF3560 domain-containing protein</fullName>
    </recommendedName>
</protein>
<reference evidence="1 2" key="1">
    <citation type="journal article" date="2019" name="Nat. Med.">
        <title>A library of human gut bacterial isolates paired with longitudinal multiomics data enables mechanistic microbiome research.</title>
        <authorList>
            <person name="Poyet M."/>
            <person name="Groussin M."/>
            <person name="Gibbons S.M."/>
            <person name="Avila-Pacheco J."/>
            <person name="Jiang X."/>
            <person name="Kearney S.M."/>
            <person name="Perrotta A.R."/>
            <person name="Berdy B."/>
            <person name="Zhao S."/>
            <person name="Lieberman T.D."/>
            <person name="Swanson P.K."/>
            <person name="Smith M."/>
            <person name="Roesemann S."/>
            <person name="Alexander J.E."/>
            <person name="Rich S.A."/>
            <person name="Livny J."/>
            <person name="Vlamakis H."/>
            <person name="Clish C."/>
            <person name="Bullock K."/>
            <person name="Deik A."/>
            <person name="Scott J."/>
            <person name="Pierce K.A."/>
            <person name="Xavier R.J."/>
            <person name="Alm E.J."/>
        </authorList>
    </citation>
    <scope>NUCLEOTIDE SEQUENCE [LARGE SCALE GENOMIC DNA]</scope>
    <source>
        <strain evidence="1 2">BIOML-A41</strain>
    </source>
</reference>
<evidence type="ECO:0000313" key="1">
    <source>
        <dbReference type="EMBL" id="MRY57931.1"/>
    </source>
</evidence>